<dbReference type="PANTHER" id="PTHR32305">
    <property type="match status" value="1"/>
</dbReference>
<dbReference type="Gene3D" id="2.180.10.10">
    <property type="entry name" value="RHS repeat-associated core"/>
    <property type="match status" value="2"/>
</dbReference>
<dbReference type="Proteomes" id="UP001059672">
    <property type="component" value="Chromosome"/>
</dbReference>
<dbReference type="InterPro" id="IPR031325">
    <property type="entry name" value="RHS_repeat"/>
</dbReference>
<keyword evidence="2" id="KW-0732">Signal</keyword>
<protein>
    <submittedName>
        <fullName evidence="4">RHS repeat protein</fullName>
    </submittedName>
</protein>
<dbReference type="NCBIfam" id="TIGR03696">
    <property type="entry name" value="Rhs_assc_core"/>
    <property type="match status" value="1"/>
</dbReference>
<organism evidence="4 5">
    <name type="scientific">Pseudomonas benzenivorans</name>
    <dbReference type="NCBI Taxonomy" id="556533"/>
    <lineage>
        <taxon>Bacteria</taxon>
        <taxon>Pseudomonadati</taxon>
        <taxon>Pseudomonadota</taxon>
        <taxon>Gammaproteobacteria</taxon>
        <taxon>Pseudomonadales</taxon>
        <taxon>Pseudomonadaceae</taxon>
        <taxon>Pseudomonas</taxon>
    </lineage>
</organism>
<dbReference type="NCBIfam" id="TIGR01643">
    <property type="entry name" value="YD_repeat_2x"/>
    <property type="match status" value="8"/>
</dbReference>
<dbReference type="InterPro" id="IPR006530">
    <property type="entry name" value="YD"/>
</dbReference>
<evidence type="ECO:0000313" key="5">
    <source>
        <dbReference type="Proteomes" id="UP001059672"/>
    </source>
</evidence>
<keyword evidence="5" id="KW-1185">Reference proteome</keyword>
<dbReference type="RefSeq" id="WP_255840306.1">
    <property type="nucleotide sequence ID" value="NZ_CP073346.1"/>
</dbReference>
<evidence type="ECO:0000256" key="2">
    <source>
        <dbReference type="SAM" id="SignalP"/>
    </source>
</evidence>
<dbReference type="PANTHER" id="PTHR32305:SF15">
    <property type="entry name" value="PROTEIN RHSA-RELATED"/>
    <property type="match status" value="1"/>
</dbReference>
<sequence length="916" mass="97875">MNTLHRASLLSLALTAALGASGAQASERSWSYTYTPQGLIETADGPRTDVQDVTRYAYDAQGRLTQVTNALGHITQLSNFDNYGNPQSLTDANGVTTDLSYSPQGWLASVSTAGSTTSFEHDAVGLITKVTRGDGSWLSYTWDGARRLTKIANNLGETVEYDLDAMGNRTAQRLKDASNSLTQQQSWVYDELGRLLRAVGAAGQTSRYQYDLNDNPSASTNPRQFSHSQAYDALDRLVSNTDPLGGVTTVGYDAQDNLTEVKDPRGVTTRYVYDGLGNLTQLVSPDSGTTRYSHDAAGNLISKTDASGVVTTYSYDALNRLTGRQYTASPALNVQYHYDMTAEGNHGIGRLTAVQDASGVLGYRYDARGNLVEQIRSVAVGGVDQYDRLGYAYDGANQLTRIDYPLGLSVLYPRNAAGQVREVQLQVGNNPPSAFAGAIAYLPFGPLSSLTWGNGVSLSRTFDQDYRLSQQTVAGWNSSYGYDANGNIETLGSSLLGDLNYRYDALDRLTEERKADLEQGYSYDAVGNRTGKTVTPIINGQAQAGSTHTYQYAANSNRLSEIDGLAVLSDAAGNLTRDRAERELEYDAQNRLTRVKLAGNTVAEFRYNALGQRTRKLGANGTTVFLYGPGGQLLGEERYDAQGAKLSGQFYIWLDSLPLGGITVSYDGQGAVASSTPFYLHSDHLNTPRLATNQSQQSVWQWQSDAFGVGQASGSLTMNLRFPGQYFDQESGLHYNYFRDYDPQTGRYMESDPIGLKGGLNTYGYVGGNPVKYVDIYGLDTISVGGSVNFPGILDIFTDHPAPPQGVSCGIAFSFPGPLGGKWDFGAYGTVAAGGGSAGFGASASIDAGYNEGSVGDLSGSGAEAGAQFNKIGGSADYSDTGDWTGGSVHYGGGYRAGASGTITGTASFADGLRSK</sequence>
<dbReference type="PRINTS" id="PR00394">
    <property type="entry name" value="RHSPROTEIN"/>
</dbReference>
<dbReference type="Pfam" id="PF05593">
    <property type="entry name" value="RHS_repeat"/>
    <property type="match status" value="1"/>
</dbReference>
<proteinExistence type="predicted"/>
<accession>A0ABY5HE94</accession>
<feature type="chain" id="PRO_5045543283" evidence="2">
    <location>
        <begin position="26"/>
        <end position="916"/>
    </location>
</feature>
<reference evidence="4" key="1">
    <citation type="submission" date="2021-04" db="EMBL/GenBank/DDBJ databases">
        <title>Oceanospirillales bacteria with DddD are important DMSP degraders in coastal seawater.</title>
        <authorList>
            <person name="Liu J."/>
        </authorList>
    </citation>
    <scope>NUCLEOTIDE SEQUENCE</scope>
    <source>
        <strain evidence="4">D13-4</strain>
    </source>
</reference>
<dbReference type="InterPro" id="IPR056823">
    <property type="entry name" value="TEN-like_YD-shell"/>
</dbReference>
<dbReference type="InterPro" id="IPR050708">
    <property type="entry name" value="T6SS_VgrG/RHS"/>
</dbReference>
<dbReference type="Pfam" id="PF25023">
    <property type="entry name" value="TEN_YD-shell"/>
    <property type="match status" value="3"/>
</dbReference>
<name>A0ABY5HE94_9PSED</name>
<dbReference type="EMBL" id="CP073346">
    <property type="protein sequence ID" value="UTW09649.1"/>
    <property type="molecule type" value="Genomic_DNA"/>
</dbReference>
<evidence type="ECO:0000259" key="3">
    <source>
        <dbReference type="Pfam" id="PF25023"/>
    </source>
</evidence>
<feature type="domain" description="Teneurin-like YD-shell" evidence="3">
    <location>
        <begin position="26"/>
        <end position="158"/>
    </location>
</feature>
<dbReference type="InterPro" id="IPR022385">
    <property type="entry name" value="Rhs_assc_core"/>
</dbReference>
<feature type="signal peptide" evidence="2">
    <location>
        <begin position="1"/>
        <end position="25"/>
    </location>
</feature>
<evidence type="ECO:0000256" key="1">
    <source>
        <dbReference type="ARBA" id="ARBA00022737"/>
    </source>
</evidence>
<dbReference type="Gene3D" id="3.90.930.1">
    <property type="match status" value="1"/>
</dbReference>
<feature type="domain" description="Teneurin-like YD-shell" evidence="3">
    <location>
        <begin position="476"/>
        <end position="752"/>
    </location>
</feature>
<gene>
    <name evidence="4" type="ORF">KDW96_10230</name>
</gene>
<keyword evidence="1" id="KW-0677">Repeat</keyword>
<feature type="domain" description="Teneurin-like YD-shell" evidence="3">
    <location>
        <begin position="170"/>
        <end position="339"/>
    </location>
</feature>
<evidence type="ECO:0000313" key="4">
    <source>
        <dbReference type="EMBL" id="UTW09649.1"/>
    </source>
</evidence>